<dbReference type="Proteomes" id="UP000383932">
    <property type="component" value="Unassembled WGS sequence"/>
</dbReference>
<dbReference type="PANTHER" id="PTHR31123:SF1">
    <property type="entry name" value="ACCUMULATION OF DYADS PROTEIN 2-RELATED"/>
    <property type="match status" value="1"/>
</dbReference>
<evidence type="ECO:0000256" key="4">
    <source>
        <dbReference type="ARBA" id="ARBA00022989"/>
    </source>
</evidence>
<evidence type="ECO:0000256" key="5">
    <source>
        <dbReference type="ARBA" id="ARBA00023136"/>
    </source>
</evidence>
<evidence type="ECO:0000313" key="8">
    <source>
        <dbReference type="EMBL" id="KAB5589118.1"/>
    </source>
</evidence>
<feature type="region of interest" description="Disordered" evidence="6">
    <location>
        <begin position="1"/>
        <end position="37"/>
    </location>
</feature>
<dbReference type="InterPro" id="IPR051633">
    <property type="entry name" value="AceTr"/>
</dbReference>
<keyword evidence="9" id="KW-1185">Reference proteome</keyword>
<dbReference type="InterPro" id="IPR000791">
    <property type="entry name" value="Gpr1/Fun34/SatP-like"/>
</dbReference>
<feature type="transmembrane region" description="Helical" evidence="7">
    <location>
        <begin position="204"/>
        <end position="224"/>
    </location>
</feature>
<reference evidence="8 9" key="1">
    <citation type="journal article" date="2019" name="Fungal Biol. Biotechnol.">
        <title>Draft genome sequence of fastidious pathogen Ceratobasidium theobromae, which causes vascular-streak dieback in Theobroma cacao.</title>
        <authorList>
            <person name="Ali S.S."/>
            <person name="Asman A."/>
            <person name="Shao J."/>
            <person name="Firmansyah A.P."/>
            <person name="Susilo A.W."/>
            <person name="Rosmana A."/>
            <person name="McMahon P."/>
            <person name="Junaid M."/>
            <person name="Guest D."/>
            <person name="Kheng T.Y."/>
            <person name="Meinhardt L.W."/>
            <person name="Bailey B.A."/>
        </authorList>
    </citation>
    <scope>NUCLEOTIDE SEQUENCE [LARGE SCALE GENOMIC DNA]</scope>
    <source>
        <strain evidence="8 9">CT2</strain>
    </source>
</reference>
<evidence type="ECO:0000256" key="1">
    <source>
        <dbReference type="ARBA" id="ARBA00004141"/>
    </source>
</evidence>
<keyword evidence="4 7" id="KW-1133">Transmembrane helix</keyword>
<feature type="transmembrane region" description="Helical" evidence="7">
    <location>
        <begin position="146"/>
        <end position="167"/>
    </location>
</feature>
<evidence type="ECO:0000313" key="9">
    <source>
        <dbReference type="Proteomes" id="UP000383932"/>
    </source>
</evidence>
<feature type="transmembrane region" description="Helical" evidence="7">
    <location>
        <begin position="83"/>
        <end position="103"/>
    </location>
</feature>
<proteinExistence type="inferred from homology"/>
<dbReference type="EMBL" id="SSOP01000314">
    <property type="protein sequence ID" value="KAB5589118.1"/>
    <property type="molecule type" value="Genomic_DNA"/>
</dbReference>
<dbReference type="AlphaFoldDB" id="A0A5N5QCE3"/>
<dbReference type="OrthoDB" id="3648309at2759"/>
<dbReference type="GO" id="GO:0015123">
    <property type="term" value="F:acetate transmembrane transporter activity"/>
    <property type="evidence" value="ECO:0007669"/>
    <property type="project" value="TreeGrafter"/>
</dbReference>
<evidence type="ECO:0000256" key="2">
    <source>
        <dbReference type="ARBA" id="ARBA00005587"/>
    </source>
</evidence>
<gene>
    <name evidence="8" type="ORF">CTheo_7434</name>
</gene>
<dbReference type="NCBIfam" id="NF038013">
    <property type="entry name" value="AceTr_1"/>
    <property type="match status" value="1"/>
</dbReference>
<protein>
    <submittedName>
        <fullName evidence="8">GPR1/FUN34/yaaH family protein</fullName>
    </submittedName>
</protein>
<organism evidence="8 9">
    <name type="scientific">Ceratobasidium theobromae</name>
    <dbReference type="NCBI Taxonomy" id="1582974"/>
    <lineage>
        <taxon>Eukaryota</taxon>
        <taxon>Fungi</taxon>
        <taxon>Dikarya</taxon>
        <taxon>Basidiomycota</taxon>
        <taxon>Agaricomycotina</taxon>
        <taxon>Agaricomycetes</taxon>
        <taxon>Cantharellales</taxon>
        <taxon>Ceratobasidiaceae</taxon>
        <taxon>Ceratobasidium</taxon>
    </lineage>
</organism>
<evidence type="ECO:0000256" key="7">
    <source>
        <dbReference type="SAM" id="Phobius"/>
    </source>
</evidence>
<feature type="compositionally biased region" description="Low complexity" evidence="6">
    <location>
        <begin position="1"/>
        <end position="31"/>
    </location>
</feature>
<keyword evidence="5 7" id="KW-0472">Membrane</keyword>
<name>A0A5N5QCE3_9AGAM</name>
<sequence length="260" mass="27218">MATTATTTDNPANYNGTTKGTTGTTGTTGATGTAGTGNYGYGNRPGLFRHDSQAARIPRFESAVCQPGPTWDVFTRSNYIDVVAINAIVGMALAVGGLCQLLAGMWEFVVGNTFAATAFTIMGGFYMSLGIFLWPSSGSMAFSSSHLGSAIGIYFMVWMIVTLFLFIGTLRGSIPLAVTFFFLFLMFMLLGISNFMSKLGVRRAGGIIGCIASMVAFYTGAIGLHNRDTTYFDVPAMGLGRRGVNDPAAPAGAPAAGAHV</sequence>
<feature type="transmembrane region" description="Helical" evidence="7">
    <location>
        <begin position="173"/>
        <end position="192"/>
    </location>
</feature>
<comment type="similarity">
    <text evidence="2">Belongs to the acetate uptake transporter (AceTr) (TC 2.A.96) family.</text>
</comment>
<feature type="transmembrane region" description="Helical" evidence="7">
    <location>
        <begin position="109"/>
        <end position="134"/>
    </location>
</feature>
<comment type="subcellular location">
    <subcellularLocation>
        <location evidence="1">Membrane</location>
        <topology evidence="1">Multi-pass membrane protein</topology>
    </subcellularLocation>
</comment>
<comment type="caution">
    <text evidence="8">The sequence shown here is derived from an EMBL/GenBank/DDBJ whole genome shotgun (WGS) entry which is preliminary data.</text>
</comment>
<dbReference type="Pfam" id="PF01184">
    <property type="entry name" value="Gpr1_Fun34_YaaH"/>
    <property type="match status" value="1"/>
</dbReference>
<evidence type="ECO:0000256" key="3">
    <source>
        <dbReference type="ARBA" id="ARBA00022692"/>
    </source>
</evidence>
<dbReference type="PANTHER" id="PTHR31123">
    <property type="entry name" value="ACCUMULATION OF DYADS PROTEIN 2-RELATED"/>
    <property type="match status" value="1"/>
</dbReference>
<keyword evidence="3 7" id="KW-0812">Transmembrane</keyword>
<dbReference type="GO" id="GO:0005886">
    <property type="term" value="C:plasma membrane"/>
    <property type="evidence" value="ECO:0007669"/>
    <property type="project" value="TreeGrafter"/>
</dbReference>
<accession>A0A5N5QCE3</accession>
<evidence type="ECO:0000256" key="6">
    <source>
        <dbReference type="SAM" id="MobiDB-lite"/>
    </source>
</evidence>